<dbReference type="RefSeq" id="WP_281753338.1">
    <property type="nucleotide sequence ID" value="NZ_BRVP01000007.1"/>
</dbReference>
<evidence type="ECO:0000256" key="5">
    <source>
        <dbReference type="ARBA" id="ARBA00022692"/>
    </source>
</evidence>
<dbReference type="HAMAP" id="MF_00428">
    <property type="entry name" value="NqrD"/>
    <property type="match status" value="1"/>
</dbReference>
<comment type="function">
    <text evidence="14">NQR complex catalyzes the reduction of ubiquinone-1 to ubiquinol by two successive reactions, coupled with the transport of Na(+) ions from the cytoplasm to the periplasm. NqrA to NqrE are probably involved in the second step, the conversion of ubisemiquinone to ubiquinol.</text>
</comment>
<evidence type="ECO:0000256" key="12">
    <source>
        <dbReference type="ARBA" id="ARBA00023136"/>
    </source>
</evidence>
<evidence type="ECO:0000256" key="2">
    <source>
        <dbReference type="ARBA" id="ARBA00022448"/>
    </source>
</evidence>
<evidence type="ECO:0000313" key="16">
    <source>
        <dbReference type="Proteomes" id="UP001143545"/>
    </source>
</evidence>
<feature type="transmembrane region" description="Helical" evidence="14">
    <location>
        <begin position="97"/>
        <end position="118"/>
    </location>
</feature>
<evidence type="ECO:0000256" key="8">
    <source>
        <dbReference type="ARBA" id="ARBA00023027"/>
    </source>
</evidence>
<evidence type="ECO:0000256" key="13">
    <source>
        <dbReference type="ARBA" id="ARBA00023201"/>
    </source>
</evidence>
<evidence type="ECO:0000256" key="7">
    <source>
        <dbReference type="ARBA" id="ARBA00022989"/>
    </source>
</evidence>
<comment type="subunit">
    <text evidence="14">Composed of six subunits; NqrA, NqrB, NqrC, NqrD, NqrE and NqrF.</text>
</comment>
<name>A0A9W6B3U9_9FLAO</name>
<evidence type="ECO:0000256" key="4">
    <source>
        <dbReference type="ARBA" id="ARBA00022519"/>
    </source>
</evidence>
<comment type="similarity">
    <text evidence="14">Belongs to the NqrDE/RnfAE family.</text>
</comment>
<evidence type="ECO:0000256" key="9">
    <source>
        <dbReference type="ARBA" id="ARBA00023053"/>
    </source>
</evidence>
<dbReference type="InterPro" id="IPR003667">
    <property type="entry name" value="NqrDE/RnfAE"/>
</dbReference>
<dbReference type="PANTHER" id="PTHR30586">
    <property type="entry name" value="ELECTRON TRANSPORT COMPLEX PROTEIN RNFE"/>
    <property type="match status" value="1"/>
</dbReference>
<feature type="transmembrane region" description="Helical" evidence="14">
    <location>
        <begin position="153"/>
        <end position="174"/>
    </location>
</feature>
<gene>
    <name evidence="14 15" type="primary">nqrD</name>
    <name evidence="15" type="ORF">NBRC110019_12250</name>
</gene>
<dbReference type="InterPro" id="IPR011292">
    <property type="entry name" value="NqrD"/>
</dbReference>
<accession>A0A9W6B3U9</accession>
<comment type="catalytic activity">
    <reaction evidence="14">
        <text>a ubiquinone + n Na(+)(in) + NADH + H(+) = a ubiquinol + n Na(+)(out) + NAD(+)</text>
        <dbReference type="Rhea" id="RHEA:47748"/>
        <dbReference type="Rhea" id="RHEA-COMP:9565"/>
        <dbReference type="Rhea" id="RHEA-COMP:9566"/>
        <dbReference type="ChEBI" id="CHEBI:15378"/>
        <dbReference type="ChEBI" id="CHEBI:16389"/>
        <dbReference type="ChEBI" id="CHEBI:17976"/>
        <dbReference type="ChEBI" id="CHEBI:29101"/>
        <dbReference type="ChEBI" id="CHEBI:57540"/>
        <dbReference type="ChEBI" id="CHEBI:57945"/>
        <dbReference type="EC" id="7.2.1.1"/>
    </reaction>
</comment>
<dbReference type="EMBL" id="BRVP01000007">
    <property type="protein sequence ID" value="GLB52186.1"/>
    <property type="molecule type" value="Genomic_DNA"/>
</dbReference>
<dbReference type="AlphaFoldDB" id="A0A9W6B3U9"/>
<comment type="caution">
    <text evidence="15">The sequence shown here is derived from an EMBL/GenBank/DDBJ whole genome shotgun (WGS) entry which is preliminary data.</text>
</comment>
<comment type="subcellular location">
    <subcellularLocation>
        <location evidence="14">Cell membrane</location>
        <topology evidence="14">Multi-pass membrane protein</topology>
    </subcellularLocation>
    <subcellularLocation>
        <location evidence="1">Endomembrane system</location>
        <topology evidence="1">Multi-pass membrane protein</topology>
    </subcellularLocation>
</comment>
<evidence type="ECO:0000256" key="14">
    <source>
        <dbReference type="HAMAP-Rule" id="MF_00428"/>
    </source>
</evidence>
<keyword evidence="5 14" id="KW-0812">Transmembrane</keyword>
<evidence type="ECO:0000313" key="15">
    <source>
        <dbReference type="EMBL" id="GLB52186.1"/>
    </source>
</evidence>
<keyword evidence="3 14" id="KW-1003">Cell membrane</keyword>
<dbReference type="Proteomes" id="UP001143545">
    <property type="component" value="Unassembled WGS sequence"/>
</dbReference>
<keyword evidence="2 14" id="KW-0813">Transport</keyword>
<keyword evidence="10 14" id="KW-0406">Ion transport</keyword>
<evidence type="ECO:0000256" key="6">
    <source>
        <dbReference type="ARBA" id="ARBA00022967"/>
    </source>
</evidence>
<dbReference type="NCBIfam" id="TIGR01939">
    <property type="entry name" value="nqrD"/>
    <property type="match status" value="1"/>
</dbReference>
<keyword evidence="7 14" id="KW-1133">Transmembrane helix</keyword>
<reference evidence="15" key="1">
    <citation type="submission" date="2022-07" db="EMBL/GenBank/DDBJ databases">
        <title>Taxonomy of Novel Oxalotrophic and Methylotrophic Bacteria.</title>
        <authorList>
            <person name="Sahin N."/>
            <person name="Tani A."/>
        </authorList>
    </citation>
    <scope>NUCLEOTIDE SEQUENCE</scope>
    <source>
        <strain evidence="15">AM327</strain>
    </source>
</reference>
<organism evidence="15 16">
    <name type="scientific">Neptunitalea chrysea</name>
    <dbReference type="NCBI Taxonomy" id="1647581"/>
    <lineage>
        <taxon>Bacteria</taxon>
        <taxon>Pseudomonadati</taxon>
        <taxon>Bacteroidota</taxon>
        <taxon>Flavobacteriia</taxon>
        <taxon>Flavobacteriales</taxon>
        <taxon>Flavobacteriaceae</taxon>
        <taxon>Neptunitalea</taxon>
    </lineage>
</organism>
<proteinExistence type="inferred from homology"/>
<dbReference type="PIRSF" id="PIRSF006102">
    <property type="entry name" value="NQR_DE"/>
    <property type="match status" value="1"/>
</dbReference>
<dbReference type="NCBIfam" id="NF006777">
    <property type="entry name" value="PRK09292.1"/>
    <property type="match status" value="1"/>
</dbReference>
<evidence type="ECO:0000256" key="3">
    <source>
        <dbReference type="ARBA" id="ARBA00022475"/>
    </source>
</evidence>
<keyword evidence="12 14" id="KW-0472">Membrane</keyword>
<keyword evidence="6 14" id="KW-1278">Translocase</keyword>
<feature type="transmembrane region" description="Helical" evidence="14">
    <location>
        <begin position="211"/>
        <end position="229"/>
    </location>
</feature>
<feature type="transmembrane region" description="Helical" evidence="14">
    <location>
        <begin position="64"/>
        <end position="85"/>
    </location>
</feature>
<evidence type="ECO:0000256" key="11">
    <source>
        <dbReference type="ARBA" id="ARBA00023075"/>
    </source>
</evidence>
<dbReference type="GO" id="GO:0016655">
    <property type="term" value="F:oxidoreductase activity, acting on NAD(P)H, quinone or similar compound as acceptor"/>
    <property type="evidence" value="ECO:0007669"/>
    <property type="project" value="UniProtKB-UniRule"/>
</dbReference>
<protein>
    <recommendedName>
        <fullName evidence="14">Na(+)-translocating NADH-quinone reductase subunit D</fullName>
        <shortName evidence="14">Na(+)-NQR subunit D</shortName>
        <shortName evidence="14">Na(+)-translocating NQR subunit D</shortName>
        <ecNumber evidence="14">7.2.1.1</ecNumber>
    </recommendedName>
    <alternativeName>
        <fullName evidence="14">NQR complex subunit D</fullName>
    </alternativeName>
    <alternativeName>
        <fullName evidence="14">NQR-1 subunit D</fullName>
    </alternativeName>
</protein>
<evidence type="ECO:0000256" key="10">
    <source>
        <dbReference type="ARBA" id="ARBA00023065"/>
    </source>
</evidence>
<dbReference type="GO" id="GO:0012505">
    <property type="term" value="C:endomembrane system"/>
    <property type="evidence" value="ECO:0007669"/>
    <property type="project" value="UniProtKB-SubCell"/>
</dbReference>
<dbReference type="EC" id="7.2.1.1" evidence="14"/>
<keyword evidence="13 14" id="KW-0739">Sodium transport</keyword>
<keyword evidence="9 14" id="KW-0915">Sodium</keyword>
<keyword evidence="4" id="KW-0997">Cell inner membrane</keyword>
<dbReference type="Pfam" id="PF02508">
    <property type="entry name" value="Rnf-Nqr"/>
    <property type="match status" value="1"/>
</dbReference>
<feature type="transmembrane region" description="Helical" evidence="14">
    <location>
        <begin position="124"/>
        <end position="141"/>
    </location>
</feature>
<keyword evidence="16" id="KW-1185">Reference proteome</keyword>
<keyword evidence="11 14" id="KW-0830">Ubiquinone</keyword>
<sequence length="240" mass="25988">MENKVKENSVKAPIVLFVAKEKEPLFSKKNRKLLSDPLDDNNPITVQVLGICSALAITVQLKPAIVMSLAVMAVVTFSNLIVSLLRNLIPNRIRIIVQLVVVAALVILVDQVLKAFAYDVSKQLSVFVGLIITNCIVMGRLEAFALGNGPWKSVLDGIGNSAGYGAILIIVAFFRELLGSGKLLGFPIFGEKGATMADSTGLYALGYENNGLMLLSPMALIIVGILIWVQRARNRKLIEN</sequence>
<dbReference type="PANTHER" id="PTHR30586:SF1">
    <property type="entry name" value="NA(+)-TRANSLOCATING NADH-QUINONE REDUCTASE SUBUNIT D"/>
    <property type="match status" value="1"/>
</dbReference>
<dbReference type="GO" id="GO:0005886">
    <property type="term" value="C:plasma membrane"/>
    <property type="evidence" value="ECO:0007669"/>
    <property type="project" value="UniProtKB-SubCell"/>
</dbReference>
<evidence type="ECO:0000256" key="1">
    <source>
        <dbReference type="ARBA" id="ARBA00004127"/>
    </source>
</evidence>
<dbReference type="GO" id="GO:0006814">
    <property type="term" value="P:sodium ion transport"/>
    <property type="evidence" value="ECO:0007669"/>
    <property type="project" value="UniProtKB-UniRule"/>
</dbReference>
<keyword evidence="8 14" id="KW-0520">NAD</keyword>